<dbReference type="PANTHER" id="PTHR46446:SF38">
    <property type="entry name" value="TRANSCRIPTION FACTOR ILI6"/>
    <property type="match status" value="1"/>
</dbReference>
<evidence type="ECO:0000313" key="7">
    <source>
        <dbReference type="Proteomes" id="UP000623129"/>
    </source>
</evidence>
<comment type="similarity">
    <text evidence="1">Belongs to the bHLH protein family.</text>
</comment>
<keyword evidence="4" id="KW-0804">Transcription</keyword>
<evidence type="ECO:0000256" key="3">
    <source>
        <dbReference type="ARBA" id="ARBA00023015"/>
    </source>
</evidence>
<dbReference type="GO" id="GO:0040008">
    <property type="term" value="P:regulation of growth"/>
    <property type="evidence" value="ECO:0007669"/>
    <property type="project" value="InterPro"/>
</dbReference>
<dbReference type="FunFam" id="4.10.280.10:FF:000082">
    <property type="entry name" value="Transcription factor ILI6"/>
    <property type="match status" value="1"/>
</dbReference>
<dbReference type="InterPro" id="IPR011598">
    <property type="entry name" value="bHLH_dom"/>
</dbReference>
<proteinExistence type="inferred from homology"/>
<sequence>MSSRRSHSRHSNASRITEEQINELVSKLQMMLPDAPIRRNSRVSAKKVLQETCSYIRSLHQEVDDLSERLSELLASTETDSAEAAILRSLLMQ</sequence>
<comment type="caution">
    <text evidence="6">The sequence shown here is derived from an EMBL/GenBank/DDBJ whole genome shotgun (WGS) entry which is preliminary data.</text>
</comment>
<dbReference type="OrthoDB" id="988630at2759"/>
<dbReference type="EMBL" id="SWLB01000006">
    <property type="protein sequence ID" value="KAF3338066.1"/>
    <property type="molecule type" value="Genomic_DNA"/>
</dbReference>
<keyword evidence="2" id="KW-0341">Growth regulation</keyword>
<name>A0A833VGN7_9POAL</name>
<dbReference type="InterPro" id="IPR044293">
    <property type="entry name" value="PRE"/>
</dbReference>
<dbReference type="GO" id="GO:0046983">
    <property type="term" value="F:protein dimerization activity"/>
    <property type="evidence" value="ECO:0007669"/>
    <property type="project" value="InterPro"/>
</dbReference>
<keyword evidence="7" id="KW-1185">Reference proteome</keyword>
<evidence type="ECO:0000256" key="2">
    <source>
        <dbReference type="ARBA" id="ARBA00022604"/>
    </source>
</evidence>
<dbReference type="Gene3D" id="4.10.280.10">
    <property type="entry name" value="Helix-loop-helix DNA-binding domain"/>
    <property type="match status" value="1"/>
</dbReference>
<dbReference type="CDD" id="cd11442">
    <property type="entry name" value="bHLH_AtPRE_like"/>
    <property type="match status" value="1"/>
</dbReference>
<evidence type="ECO:0000256" key="4">
    <source>
        <dbReference type="ARBA" id="ARBA00023163"/>
    </source>
</evidence>
<dbReference type="SUPFAM" id="SSF47459">
    <property type="entry name" value="HLH, helix-loop-helix DNA-binding domain"/>
    <property type="match status" value="1"/>
</dbReference>
<accession>A0A833VGN7</accession>
<gene>
    <name evidence="6" type="ORF">FCM35_KLT18653</name>
</gene>
<evidence type="ECO:0000313" key="6">
    <source>
        <dbReference type="EMBL" id="KAF3338066.1"/>
    </source>
</evidence>
<dbReference type="PROSITE" id="PS50888">
    <property type="entry name" value="BHLH"/>
    <property type="match status" value="1"/>
</dbReference>
<keyword evidence="3" id="KW-0805">Transcription regulation</keyword>
<evidence type="ECO:0000259" key="5">
    <source>
        <dbReference type="PROSITE" id="PS50888"/>
    </source>
</evidence>
<feature type="domain" description="BHLH" evidence="5">
    <location>
        <begin position="5"/>
        <end position="59"/>
    </location>
</feature>
<dbReference type="Proteomes" id="UP000623129">
    <property type="component" value="Unassembled WGS sequence"/>
</dbReference>
<dbReference type="GO" id="GO:0006355">
    <property type="term" value="P:regulation of DNA-templated transcription"/>
    <property type="evidence" value="ECO:0007669"/>
    <property type="project" value="InterPro"/>
</dbReference>
<reference evidence="6" key="1">
    <citation type="submission" date="2020-01" db="EMBL/GenBank/DDBJ databases">
        <title>Genome sequence of Kobresia littledalei, the first chromosome-level genome in the family Cyperaceae.</title>
        <authorList>
            <person name="Qu G."/>
        </authorList>
    </citation>
    <scope>NUCLEOTIDE SEQUENCE</scope>
    <source>
        <strain evidence="6">C.B.Clarke</strain>
        <tissue evidence="6">Leaf</tissue>
    </source>
</reference>
<dbReference type="PANTHER" id="PTHR46446">
    <property type="entry name" value="TRANSCRIPTION FACTOR PRE"/>
    <property type="match status" value="1"/>
</dbReference>
<evidence type="ECO:0000256" key="1">
    <source>
        <dbReference type="ARBA" id="ARBA00005510"/>
    </source>
</evidence>
<dbReference type="InterPro" id="IPR036638">
    <property type="entry name" value="HLH_DNA-bd_sf"/>
</dbReference>
<dbReference type="Pfam" id="PF23174">
    <property type="entry name" value="bHLH_ILI"/>
    <property type="match status" value="1"/>
</dbReference>
<dbReference type="AlphaFoldDB" id="A0A833VGN7"/>
<organism evidence="6 7">
    <name type="scientific">Carex littledalei</name>
    <dbReference type="NCBI Taxonomy" id="544730"/>
    <lineage>
        <taxon>Eukaryota</taxon>
        <taxon>Viridiplantae</taxon>
        <taxon>Streptophyta</taxon>
        <taxon>Embryophyta</taxon>
        <taxon>Tracheophyta</taxon>
        <taxon>Spermatophyta</taxon>
        <taxon>Magnoliopsida</taxon>
        <taxon>Liliopsida</taxon>
        <taxon>Poales</taxon>
        <taxon>Cyperaceae</taxon>
        <taxon>Cyperoideae</taxon>
        <taxon>Cariceae</taxon>
        <taxon>Carex</taxon>
        <taxon>Carex subgen. Euthyceras</taxon>
    </lineage>
</organism>
<protein>
    <submittedName>
        <fullName evidence="6">Transcription factor ILI6-like protein</fullName>
    </submittedName>
</protein>